<accession>A0A9P6LDI8</accession>
<keyword evidence="3 4" id="KW-0862">Zinc</keyword>
<reference evidence="7" key="1">
    <citation type="journal article" date="2020" name="Nat. Commun.">
        <title>Large-scale genome sequencing of mycorrhizal fungi provides insights into the early evolution of symbiotic traits.</title>
        <authorList>
            <person name="Miyauchi S."/>
            <person name="Kiss E."/>
            <person name="Kuo A."/>
            <person name="Drula E."/>
            <person name="Kohler A."/>
            <person name="Sanchez-Garcia M."/>
            <person name="Morin E."/>
            <person name="Andreopoulos B."/>
            <person name="Barry K.W."/>
            <person name="Bonito G."/>
            <person name="Buee M."/>
            <person name="Carver A."/>
            <person name="Chen C."/>
            <person name="Cichocki N."/>
            <person name="Clum A."/>
            <person name="Culley D."/>
            <person name="Crous P.W."/>
            <person name="Fauchery L."/>
            <person name="Girlanda M."/>
            <person name="Hayes R.D."/>
            <person name="Keri Z."/>
            <person name="LaButti K."/>
            <person name="Lipzen A."/>
            <person name="Lombard V."/>
            <person name="Magnuson J."/>
            <person name="Maillard F."/>
            <person name="Murat C."/>
            <person name="Nolan M."/>
            <person name="Ohm R.A."/>
            <person name="Pangilinan J."/>
            <person name="Pereira M.F."/>
            <person name="Perotto S."/>
            <person name="Peter M."/>
            <person name="Pfister S."/>
            <person name="Riley R."/>
            <person name="Sitrit Y."/>
            <person name="Stielow J.B."/>
            <person name="Szollosi G."/>
            <person name="Zifcakova L."/>
            <person name="Stursova M."/>
            <person name="Spatafora J.W."/>
            <person name="Tedersoo L."/>
            <person name="Vaario L.M."/>
            <person name="Yamada A."/>
            <person name="Yan M."/>
            <person name="Wang P."/>
            <person name="Xu J."/>
            <person name="Bruns T."/>
            <person name="Baldrian P."/>
            <person name="Vilgalys R."/>
            <person name="Dunand C."/>
            <person name="Henrissat B."/>
            <person name="Grigoriev I.V."/>
            <person name="Hibbett D."/>
            <person name="Nagy L.G."/>
            <person name="Martin F.M."/>
        </authorList>
    </citation>
    <scope>NUCLEOTIDE SEQUENCE</scope>
    <source>
        <strain evidence="7">UH-Tt-Lm1</strain>
    </source>
</reference>
<feature type="zinc finger region" description="TRAF-type" evidence="4">
    <location>
        <begin position="167"/>
        <end position="204"/>
    </location>
</feature>
<feature type="zinc finger region" description="TRAF-type" evidence="4">
    <location>
        <begin position="68"/>
        <end position="108"/>
    </location>
</feature>
<keyword evidence="2 4" id="KW-0863">Zinc-finger</keyword>
<dbReference type="InterPro" id="IPR001293">
    <property type="entry name" value="Znf_TRAF"/>
</dbReference>
<dbReference type="PROSITE" id="PS00518">
    <property type="entry name" value="ZF_RING_1"/>
    <property type="match status" value="1"/>
</dbReference>
<dbReference type="InterPro" id="IPR017907">
    <property type="entry name" value="Znf_RING_CS"/>
</dbReference>
<dbReference type="InterPro" id="IPR001841">
    <property type="entry name" value="Znf_RING"/>
</dbReference>
<dbReference type="Pfam" id="PF13923">
    <property type="entry name" value="zf-C3HC4_2"/>
    <property type="match status" value="1"/>
</dbReference>
<evidence type="ECO:0000256" key="2">
    <source>
        <dbReference type="ARBA" id="ARBA00022771"/>
    </source>
</evidence>
<dbReference type="AlphaFoldDB" id="A0A9P6LDI8"/>
<evidence type="ECO:0000256" key="1">
    <source>
        <dbReference type="ARBA" id="ARBA00022723"/>
    </source>
</evidence>
<sequence length="457" mass="50655">MTSPNFDSRAPFTEPVTTRTCSHTFCQGCILQALSVSNHCPIDRSPLSVELLGQADPIVRHLVEELAVRCPRLDAGCDYVGERHLLGSHLKLQCLYVQVPCPCPEEGCELRVARKDALRGEAIVHQGPTVEVRCRCGNFFQGPESSQNVTCKSCEKEFPRVAAMKDHLESSCPEKIVPCSQVENGCAWKGQRASLEAHVDKCPYESIKGFFALHNTKMVQLSKDNERLRRRSDELEGVVRILKQELERAKIALGPWYRPVYPVRPPVTASYDQHLNDEGAVTGPGRMLLRGMHPTTDGTSHPELRPQISASIDSHLASVACNQPQFATSLNKHIVAPLNLSTTVEGSLVGLRESLVTLSEALESQGRRYELALTTEGLRVSEEVGSLKAIVQGLRMQVSLDYGFPDHISIVPWPGDFLFRQQTLTYLCLWVRLIPNTRSVSSGDSFRAGLLVPTRPK</sequence>
<protein>
    <recommendedName>
        <fullName evidence="6">TRAF-type domain-containing protein</fullName>
    </recommendedName>
</protein>
<dbReference type="PROSITE" id="PS50145">
    <property type="entry name" value="ZF_TRAF"/>
    <property type="match status" value="2"/>
</dbReference>
<proteinExistence type="predicted"/>
<dbReference type="OrthoDB" id="1630758at2759"/>
<dbReference type="Gene3D" id="3.30.40.10">
    <property type="entry name" value="Zinc/RING finger domain, C3HC4 (zinc finger)"/>
    <property type="match status" value="2"/>
</dbReference>
<dbReference type="EMBL" id="WIUZ02000001">
    <property type="protein sequence ID" value="KAF9792993.1"/>
    <property type="molecule type" value="Genomic_DNA"/>
</dbReference>
<dbReference type="SUPFAM" id="SSF57850">
    <property type="entry name" value="RING/U-box"/>
    <property type="match status" value="1"/>
</dbReference>
<evidence type="ECO:0000256" key="4">
    <source>
        <dbReference type="PROSITE-ProRule" id="PRU00207"/>
    </source>
</evidence>
<dbReference type="InterPro" id="IPR013083">
    <property type="entry name" value="Znf_RING/FYVE/PHD"/>
</dbReference>
<organism evidence="7 8">
    <name type="scientific">Thelephora terrestris</name>
    <dbReference type="NCBI Taxonomy" id="56493"/>
    <lineage>
        <taxon>Eukaryota</taxon>
        <taxon>Fungi</taxon>
        <taxon>Dikarya</taxon>
        <taxon>Basidiomycota</taxon>
        <taxon>Agaricomycotina</taxon>
        <taxon>Agaricomycetes</taxon>
        <taxon>Thelephorales</taxon>
        <taxon>Thelephoraceae</taxon>
        <taxon>Thelephora</taxon>
    </lineage>
</organism>
<name>A0A9P6LDI8_9AGAM</name>
<feature type="coiled-coil region" evidence="5">
    <location>
        <begin position="218"/>
        <end position="252"/>
    </location>
</feature>
<evidence type="ECO:0000313" key="7">
    <source>
        <dbReference type="EMBL" id="KAF9792993.1"/>
    </source>
</evidence>
<evidence type="ECO:0000259" key="6">
    <source>
        <dbReference type="PROSITE" id="PS50145"/>
    </source>
</evidence>
<feature type="domain" description="TRAF-type" evidence="6">
    <location>
        <begin position="68"/>
        <end position="108"/>
    </location>
</feature>
<comment type="caution">
    <text evidence="7">The sequence shown here is derived from an EMBL/GenBank/DDBJ whole genome shotgun (WGS) entry which is preliminary data.</text>
</comment>
<gene>
    <name evidence="7" type="ORF">BJ322DRAFT_996625</name>
</gene>
<dbReference type="Proteomes" id="UP000736335">
    <property type="component" value="Unassembled WGS sequence"/>
</dbReference>
<feature type="domain" description="TRAF-type" evidence="6">
    <location>
        <begin position="167"/>
        <end position="204"/>
    </location>
</feature>
<keyword evidence="5" id="KW-0175">Coiled coil</keyword>
<keyword evidence="8" id="KW-1185">Reference proteome</keyword>
<keyword evidence="1 4" id="KW-0479">Metal-binding</keyword>
<evidence type="ECO:0000313" key="8">
    <source>
        <dbReference type="Proteomes" id="UP000736335"/>
    </source>
</evidence>
<dbReference type="PANTHER" id="PTHR10131:SF94">
    <property type="entry name" value="TNF RECEPTOR-ASSOCIATED FACTOR 4"/>
    <property type="match status" value="1"/>
</dbReference>
<evidence type="ECO:0000256" key="3">
    <source>
        <dbReference type="ARBA" id="ARBA00022833"/>
    </source>
</evidence>
<reference evidence="7" key="2">
    <citation type="submission" date="2020-11" db="EMBL/GenBank/DDBJ databases">
        <authorList>
            <consortium name="DOE Joint Genome Institute"/>
            <person name="Kuo A."/>
            <person name="Miyauchi S."/>
            <person name="Kiss E."/>
            <person name="Drula E."/>
            <person name="Kohler A."/>
            <person name="Sanchez-Garcia M."/>
            <person name="Andreopoulos B."/>
            <person name="Barry K.W."/>
            <person name="Bonito G."/>
            <person name="Buee M."/>
            <person name="Carver A."/>
            <person name="Chen C."/>
            <person name="Cichocki N."/>
            <person name="Clum A."/>
            <person name="Culley D."/>
            <person name="Crous P.W."/>
            <person name="Fauchery L."/>
            <person name="Girlanda M."/>
            <person name="Hayes R."/>
            <person name="Keri Z."/>
            <person name="Labutti K."/>
            <person name="Lipzen A."/>
            <person name="Lombard V."/>
            <person name="Magnuson J."/>
            <person name="Maillard F."/>
            <person name="Morin E."/>
            <person name="Murat C."/>
            <person name="Nolan M."/>
            <person name="Ohm R."/>
            <person name="Pangilinan J."/>
            <person name="Pereira M."/>
            <person name="Perotto S."/>
            <person name="Peter M."/>
            <person name="Riley R."/>
            <person name="Sitrit Y."/>
            <person name="Stielow B."/>
            <person name="Szollosi G."/>
            <person name="Zifcakova L."/>
            <person name="Stursova M."/>
            <person name="Spatafora J.W."/>
            <person name="Tedersoo L."/>
            <person name="Vaario L.-M."/>
            <person name="Yamada A."/>
            <person name="Yan M."/>
            <person name="Wang P."/>
            <person name="Xu J."/>
            <person name="Bruns T."/>
            <person name="Baldrian P."/>
            <person name="Vilgalys R."/>
            <person name="Henrissat B."/>
            <person name="Grigoriev I.V."/>
            <person name="Hibbett D."/>
            <person name="Nagy L.G."/>
            <person name="Martin F.M."/>
        </authorList>
    </citation>
    <scope>NUCLEOTIDE SEQUENCE</scope>
    <source>
        <strain evidence="7">UH-Tt-Lm1</strain>
    </source>
</reference>
<dbReference type="PANTHER" id="PTHR10131">
    <property type="entry name" value="TNF RECEPTOR ASSOCIATED FACTOR"/>
    <property type="match status" value="1"/>
</dbReference>
<dbReference type="GO" id="GO:0008270">
    <property type="term" value="F:zinc ion binding"/>
    <property type="evidence" value="ECO:0007669"/>
    <property type="project" value="UniProtKB-KW"/>
</dbReference>
<dbReference type="SUPFAM" id="SSF49599">
    <property type="entry name" value="TRAF domain-like"/>
    <property type="match status" value="2"/>
</dbReference>
<evidence type="ECO:0000256" key="5">
    <source>
        <dbReference type="SAM" id="Coils"/>
    </source>
</evidence>
<dbReference type="Pfam" id="PF02176">
    <property type="entry name" value="zf-TRAF"/>
    <property type="match status" value="1"/>
</dbReference>